<feature type="transmembrane region" description="Helical" evidence="1">
    <location>
        <begin position="271"/>
        <end position="289"/>
    </location>
</feature>
<dbReference type="GO" id="GO:0015128">
    <property type="term" value="F:gluconate transmembrane transporter activity"/>
    <property type="evidence" value="ECO:0007669"/>
    <property type="project" value="InterPro"/>
</dbReference>
<dbReference type="PANTHER" id="PTHR30354">
    <property type="entry name" value="GNT FAMILY GLUCONATE TRANSPORTER"/>
    <property type="match status" value="1"/>
</dbReference>
<feature type="transmembrane region" description="Helical" evidence="1">
    <location>
        <begin position="111"/>
        <end position="134"/>
    </location>
</feature>
<keyword evidence="4" id="KW-1185">Reference proteome</keyword>
<name>A0A059E0M0_9PROT</name>
<sequence length="456" mass="46952">MELTEALFAYRPVLATGFGIAALLALILRARMNAFAALLLVSIFSALAAGMAPNDAFETLSKGMGGTLGFIATVIGLGALFGAILQASGALDALASKLSSQSSFKSNQWKIAGIGLLASTPVFFDVALIILAPLILTMAHDRLKPAMSLGLPLMAGLAVGHAFLPPTPGPIAIAELIGAELGWVILFGAIVGGIALAVSGPLFTAYLDRRSRIPIGAPAFDFETNTDHSEEEKPKPGRAIILITLPLVLILLGTLANVLQDGLLKYLLEIIGHPFSALLIACGASWWLLHPRTPQGRKLLSDALARSFEPTGAVILVTGAGGAFKQVLVDTGAGEQIANAALGVGFGPLLAGYVLAVILRLAQGSSTVAMITSAGLTAPIVAMADLTAPQLGLVAIAIAAGATTGSHVNDSGFWLVGRVFGITPGETLRTWTVSTTLISVVGFLMCVLLYASLSLF</sequence>
<evidence type="ECO:0000313" key="4">
    <source>
        <dbReference type="Proteomes" id="UP000024547"/>
    </source>
</evidence>
<proteinExistence type="predicted"/>
<feature type="transmembrane region" description="Helical" evidence="1">
    <location>
        <begin position="7"/>
        <end position="28"/>
    </location>
</feature>
<evidence type="ECO:0000256" key="1">
    <source>
        <dbReference type="SAM" id="Phobius"/>
    </source>
</evidence>
<feature type="transmembrane region" description="Helical" evidence="1">
    <location>
        <begin position="391"/>
        <end position="408"/>
    </location>
</feature>
<feature type="transmembrane region" description="Helical" evidence="1">
    <location>
        <begin position="184"/>
        <end position="207"/>
    </location>
</feature>
<dbReference type="OrthoDB" id="9787129at2"/>
<dbReference type="RefSeq" id="WP_035552202.1">
    <property type="nucleotide sequence ID" value="NZ_AWFH01000023.1"/>
</dbReference>
<dbReference type="GO" id="GO:0005886">
    <property type="term" value="C:plasma membrane"/>
    <property type="evidence" value="ECO:0007669"/>
    <property type="project" value="TreeGrafter"/>
</dbReference>
<gene>
    <name evidence="2" type="ORF">DCG65_08685</name>
    <name evidence="3" type="ORF">HY36_05295</name>
</gene>
<evidence type="ECO:0000313" key="3">
    <source>
        <dbReference type="EMBL" id="KCZ60395.1"/>
    </source>
</evidence>
<dbReference type="EMBL" id="AWFH01000023">
    <property type="protein sequence ID" value="KCZ60395.1"/>
    <property type="molecule type" value="Genomic_DNA"/>
</dbReference>
<dbReference type="EMBL" id="DMBR01000262">
    <property type="protein sequence ID" value="HAE94623.1"/>
    <property type="molecule type" value="Genomic_DNA"/>
</dbReference>
<feature type="transmembrane region" description="Helical" evidence="1">
    <location>
        <begin position="340"/>
        <end position="361"/>
    </location>
</feature>
<reference evidence="2 5" key="2">
    <citation type="journal article" date="2018" name="Nat. Biotechnol.">
        <title>A standardized bacterial taxonomy based on genome phylogeny substantially revises the tree of life.</title>
        <authorList>
            <person name="Parks D.H."/>
            <person name="Chuvochina M."/>
            <person name="Waite D.W."/>
            <person name="Rinke C."/>
            <person name="Skarshewski A."/>
            <person name="Chaumeil P.A."/>
            <person name="Hugenholtz P."/>
        </authorList>
    </citation>
    <scope>NUCLEOTIDE SEQUENCE [LARGE SCALE GENOMIC DNA]</scope>
    <source>
        <strain evidence="2">UBA8557</strain>
    </source>
</reference>
<dbReference type="eggNOG" id="COG2610">
    <property type="taxonomic scope" value="Bacteria"/>
</dbReference>
<dbReference type="InterPro" id="IPR003474">
    <property type="entry name" value="Glcn_transporter"/>
</dbReference>
<dbReference type="Pfam" id="PF02447">
    <property type="entry name" value="GntP_permease"/>
    <property type="match status" value="1"/>
</dbReference>
<protein>
    <submittedName>
        <fullName evidence="2">Gluconate transporter</fullName>
    </submittedName>
</protein>
<accession>A0A059E0M0</accession>
<dbReference type="PATRIC" id="fig|1280948.3.peg.2116"/>
<dbReference type="PIRSF" id="PIRSF002746">
    <property type="entry name" value="Gluconate_transporter"/>
    <property type="match status" value="1"/>
</dbReference>
<keyword evidence="1" id="KW-1133">Transmembrane helix</keyword>
<evidence type="ECO:0000313" key="5">
    <source>
        <dbReference type="Proteomes" id="UP000259173"/>
    </source>
</evidence>
<dbReference type="PANTHER" id="PTHR30354:SF25">
    <property type="entry name" value="INNER MEMBRANE PERMEASE YGBN"/>
    <property type="match status" value="1"/>
</dbReference>
<keyword evidence="1" id="KW-0812">Transmembrane</keyword>
<reference evidence="3 4" key="1">
    <citation type="journal article" date="2014" name="Antonie Van Leeuwenhoek">
        <title>Hyphomonas beringensis sp. nov. and Hyphomonas chukchiensis sp. nov., isolated from surface seawater of the Bering Sea and Chukchi Sea.</title>
        <authorList>
            <person name="Li C."/>
            <person name="Lai Q."/>
            <person name="Li G."/>
            <person name="Dong C."/>
            <person name="Wang J."/>
            <person name="Liao Y."/>
            <person name="Shao Z."/>
        </authorList>
    </citation>
    <scope>NUCLEOTIDE SEQUENCE [LARGE SCALE GENOMIC DNA]</scope>
    <source>
        <strain evidence="3 4">22II1-22F38</strain>
    </source>
</reference>
<feature type="transmembrane region" description="Helical" evidence="1">
    <location>
        <begin position="428"/>
        <end position="451"/>
    </location>
</feature>
<dbReference type="Proteomes" id="UP000024547">
    <property type="component" value="Unassembled WGS sequence"/>
</dbReference>
<organism evidence="3 4">
    <name type="scientific">Hyphomonas atlantica</name>
    <dbReference type="NCBI Taxonomy" id="1280948"/>
    <lineage>
        <taxon>Bacteria</taxon>
        <taxon>Pseudomonadati</taxon>
        <taxon>Pseudomonadota</taxon>
        <taxon>Alphaproteobacteria</taxon>
        <taxon>Hyphomonadales</taxon>
        <taxon>Hyphomonadaceae</taxon>
        <taxon>Hyphomonas</taxon>
    </lineage>
</organism>
<dbReference type="STRING" id="1280948.HY36_05295"/>
<dbReference type="AlphaFoldDB" id="A0A059E0M0"/>
<keyword evidence="1" id="KW-0472">Membrane</keyword>
<feature type="transmembrane region" description="Helical" evidence="1">
    <location>
        <begin position="146"/>
        <end position="164"/>
    </location>
</feature>
<dbReference type="NCBIfam" id="TIGR00791">
    <property type="entry name" value="gntP"/>
    <property type="match status" value="1"/>
</dbReference>
<comment type="caution">
    <text evidence="3">The sequence shown here is derived from an EMBL/GenBank/DDBJ whole genome shotgun (WGS) entry which is preliminary data.</text>
</comment>
<feature type="transmembrane region" description="Helical" evidence="1">
    <location>
        <begin position="34"/>
        <end position="52"/>
    </location>
</feature>
<feature type="transmembrane region" description="Helical" evidence="1">
    <location>
        <begin position="239"/>
        <end position="259"/>
    </location>
</feature>
<feature type="transmembrane region" description="Helical" evidence="1">
    <location>
        <begin position="64"/>
        <end position="91"/>
    </location>
</feature>
<evidence type="ECO:0000313" key="2">
    <source>
        <dbReference type="EMBL" id="HAE94623.1"/>
    </source>
</evidence>
<dbReference type="Proteomes" id="UP000259173">
    <property type="component" value="Unassembled WGS sequence"/>
</dbReference>